<accession>A0A3S5CNM4</accession>
<dbReference type="EMBL" id="CAAALY010250372">
    <property type="protein sequence ID" value="VEL35665.1"/>
    <property type="molecule type" value="Genomic_DNA"/>
</dbReference>
<comment type="caution">
    <text evidence="2">The sequence shown here is derived from an EMBL/GenBank/DDBJ whole genome shotgun (WGS) entry which is preliminary data.</text>
</comment>
<dbReference type="AlphaFoldDB" id="A0A3S5CNM4"/>
<keyword evidence="1" id="KW-0812">Transmembrane</keyword>
<keyword evidence="1" id="KW-1133">Transmembrane helix</keyword>
<evidence type="ECO:0000256" key="1">
    <source>
        <dbReference type="SAM" id="Phobius"/>
    </source>
</evidence>
<gene>
    <name evidence="2" type="ORF">PXEA_LOCUS29105</name>
</gene>
<evidence type="ECO:0000313" key="3">
    <source>
        <dbReference type="Proteomes" id="UP000784294"/>
    </source>
</evidence>
<organism evidence="2 3">
    <name type="scientific">Protopolystoma xenopodis</name>
    <dbReference type="NCBI Taxonomy" id="117903"/>
    <lineage>
        <taxon>Eukaryota</taxon>
        <taxon>Metazoa</taxon>
        <taxon>Spiralia</taxon>
        <taxon>Lophotrochozoa</taxon>
        <taxon>Platyhelminthes</taxon>
        <taxon>Monogenea</taxon>
        <taxon>Polyopisthocotylea</taxon>
        <taxon>Polystomatidea</taxon>
        <taxon>Polystomatidae</taxon>
        <taxon>Protopolystoma</taxon>
    </lineage>
</organism>
<reference evidence="2" key="1">
    <citation type="submission" date="2018-11" db="EMBL/GenBank/DDBJ databases">
        <authorList>
            <consortium name="Pathogen Informatics"/>
        </authorList>
    </citation>
    <scope>NUCLEOTIDE SEQUENCE</scope>
</reference>
<dbReference type="Proteomes" id="UP000784294">
    <property type="component" value="Unassembled WGS sequence"/>
</dbReference>
<name>A0A3S5CNM4_9PLAT</name>
<keyword evidence="3" id="KW-1185">Reference proteome</keyword>
<keyword evidence="1" id="KW-0472">Membrane</keyword>
<protein>
    <submittedName>
        <fullName evidence="2">Uncharacterized protein</fullName>
    </submittedName>
</protein>
<evidence type="ECO:0000313" key="2">
    <source>
        <dbReference type="EMBL" id="VEL35665.1"/>
    </source>
</evidence>
<sequence>MHIALPEATPCLHAIAIAIHFPGKAFTTSTTSVPADQACSTIQASSGSSFNSNDCDMSIMWLAVSGSGKSLNRGHFSSTSSGLVEPSSYPSGAEEVTHSGFDSSLATAAVEFSGGNPPIEIQTDPGYCLSGGMARLVSFCLRSRCLLLQIDLTPHISSLVGMFSMIYFSLILGILADSKPSVFDLF</sequence>
<feature type="transmembrane region" description="Helical" evidence="1">
    <location>
        <begin position="156"/>
        <end position="176"/>
    </location>
</feature>
<proteinExistence type="predicted"/>